<dbReference type="PANTHER" id="PTHR35333">
    <property type="entry name" value="BETA-LACTAMASE"/>
    <property type="match status" value="1"/>
</dbReference>
<dbReference type="GO" id="GO:0008800">
    <property type="term" value="F:beta-lactamase activity"/>
    <property type="evidence" value="ECO:0007669"/>
    <property type="project" value="UniProtKB-EC"/>
</dbReference>
<sequence length="421" mass="48943">MNKHKIAKTLTLITLLLVTSGMTQAQNLDTDFLPKLMATKTEQFKDILDNADKYRVQILYTQIDRDKKNRPTFKSYGFRINNSEYFYPASTVKFPASVMALEKINKLNIKGLTKETPMFTGAEYERHTPVAKDSTAENGLPSVAHYIKKILMVSDNDAFNRLYEFLGQEAFNETLHRKGYEQSRIYHRLQVGMNPEQNRRTNPIQFKEDDKVLYEQPMVISEKNYASPTPILIGKGYMKGDSLVKEPYAFTDKNFFPLLEQQGILKSVLFPEAVPAKQRFQLTDSDYRFLYKYMSQTPTESTYPKYEAPDFYSTYCKFLMYGSHKDDVVNPNIRIFNKVGDAYGFLLDNAYIVDFSTGVEFMLTTVLLCNNDEVFNDDHYDYETVGFPFMKNLGQLIYNYESTRPRKFKADLSKFKVSYDK</sequence>
<dbReference type="EMBL" id="JACHKT010000018">
    <property type="protein sequence ID" value="MBB6003925.1"/>
    <property type="molecule type" value="Genomic_DNA"/>
</dbReference>
<dbReference type="AlphaFoldDB" id="A0A841EL45"/>
<evidence type="ECO:0000256" key="1">
    <source>
        <dbReference type="ARBA" id="ARBA00001526"/>
    </source>
</evidence>
<dbReference type="Pfam" id="PF13354">
    <property type="entry name" value="Beta-lactamase2"/>
    <property type="match status" value="1"/>
</dbReference>
<evidence type="ECO:0000313" key="6">
    <source>
        <dbReference type="EMBL" id="MBB6003925.1"/>
    </source>
</evidence>
<dbReference type="InterPro" id="IPR045155">
    <property type="entry name" value="Beta-lactam_cat"/>
</dbReference>
<dbReference type="EC" id="3.5.2.6" evidence="3"/>
<evidence type="ECO:0000259" key="5">
    <source>
        <dbReference type="Pfam" id="PF13354"/>
    </source>
</evidence>
<dbReference type="GO" id="GO:0046677">
    <property type="term" value="P:response to antibiotic"/>
    <property type="evidence" value="ECO:0007669"/>
    <property type="project" value="InterPro"/>
</dbReference>
<dbReference type="SUPFAM" id="SSF56601">
    <property type="entry name" value="beta-lactamase/transpeptidase-like"/>
    <property type="match status" value="1"/>
</dbReference>
<feature type="chain" id="PRO_5032635108" description="beta-lactamase" evidence="4">
    <location>
        <begin position="26"/>
        <end position="421"/>
    </location>
</feature>
<reference evidence="6 7" key="1">
    <citation type="submission" date="2020-08" db="EMBL/GenBank/DDBJ databases">
        <title>Functional genomics of gut bacteria from endangered species of beetles.</title>
        <authorList>
            <person name="Carlos-Shanley C."/>
        </authorList>
    </citation>
    <scope>NUCLEOTIDE SEQUENCE [LARGE SCALE GENOMIC DNA]</scope>
    <source>
        <strain evidence="6 7">S00070</strain>
    </source>
</reference>
<feature type="domain" description="Beta-lactamase class A catalytic" evidence="5">
    <location>
        <begin position="76"/>
        <end position="231"/>
    </location>
</feature>
<keyword evidence="7" id="KW-1185">Reference proteome</keyword>
<dbReference type="GO" id="GO:0030655">
    <property type="term" value="P:beta-lactam antibiotic catabolic process"/>
    <property type="evidence" value="ECO:0007669"/>
    <property type="project" value="InterPro"/>
</dbReference>
<gene>
    <name evidence="6" type="ORF">HNP25_002586</name>
</gene>
<feature type="signal peptide" evidence="4">
    <location>
        <begin position="1"/>
        <end position="25"/>
    </location>
</feature>
<protein>
    <recommendedName>
        <fullName evidence="3">beta-lactamase</fullName>
        <ecNumber evidence="3">3.5.2.6</ecNumber>
    </recommendedName>
</protein>
<name>A0A841EL45_9BACT</name>
<keyword evidence="4" id="KW-0732">Signal</keyword>
<evidence type="ECO:0000256" key="4">
    <source>
        <dbReference type="SAM" id="SignalP"/>
    </source>
</evidence>
<comment type="caution">
    <text evidence="6">The sequence shown here is derived from an EMBL/GenBank/DDBJ whole genome shotgun (WGS) entry which is preliminary data.</text>
</comment>
<proteinExistence type="inferred from homology"/>
<organism evidence="6 7">
    <name type="scientific">Arcicella rosea</name>
    <dbReference type="NCBI Taxonomy" id="502909"/>
    <lineage>
        <taxon>Bacteria</taxon>
        <taxon>Pseudomonadati</taxon>
        <taxon>Bacteroidota</taxon>
        <taxon>Cytophagia</taxon>
        <taxon>Cytophagales</taxon>
        <taxon>Flectobacillaceae</taxon>
        <taxon>Arcicella</taxon>
    </lineage>
</organism>
<dbReference type="RefSeq" id="WP_229202855.1">
    <property type="nucleotide sequence ID" value="NZ_JACHKT010000018.1"/>
</dbReference>
<comment type="similarity">
    <text evidence="2">Belongs to the class-A beta-lactamase family.</text>
</comment>
<evidence type="ECO:0000256" key="3">
    <source>
        <dbReference type="ARBA" id="ARBA00012865"/>
    </source>
</evidence>
<dbReference type="Gene3D" id="3.40.710.10">
    <property type="entry name" value="DD-peptidase/beta-lactamase superfamily"/>
    <property type="match status" value="1"/>
</dbReference>
<dbReference type="InterPro" id="IPR000871">
    <property type="entry name" value="Beta-lactam_class-A"/>
</dbReference>
<evidence type="ECO:0000313" key="7">
    <source>
        <dbReference type="Proteomes" id="UP000524404"/>
    </source>
</evidence>
<dbReference type="InterPro" id="IPR012338">
    <property type="entry name" value="Beta-lactam/transpept-like"/>
</dbReference>
<comment type="catalytic activity">
    <reaction evidence="1">
        <text>a beta-lactam + H2O = a substituted beta-amino acid</text>
        <dbReference type="Rhea" id="RHEA:20401"/>
        <dbReference type="ChEBI" id="CHEBI:15377"/>
        <dbReference type="ChEBI" id="CHEBI:35627"/>
        <dbReference type="ChEBI" id="CHEBI:140347"/>
        <dbReference type="EC" id="3.5.2.6"/>
    </reaction>
</comment>
<dbReference type="PANTHER" id="PTHR35333:SF3">
    <property type="entry name" value="BETA-LACTAMASE-TYPE TRANSPEPTIDASE FOLD CONTAINING PROTEIN"/>
    <property type="match status" value="1"/>
</dbReference>
<evidence type="ECO:0000256" key="2">
    <source>
        <dbReference type="ARBA" id="ARBA00009009"/>
    </source>
</evidence>
<accession>A0A841EL45</accession>
<dbReference type="Proteomes" id="UP000524404">
    <property type="component" value="Unassembled WGS sequence"/>
</dbReference>